<name>A0ACC1PP57_9PEZI</name>
<gene>
    <name evidence="1" type="ORF">NUW58_g765</name>
</gene>
<evidence type="ECO:0000313" key="2">
    <source>
        <dbReference type="Proteomes" id="UP001143856"/>
    </source>
</evidence>
<comment type="caution">
    <text evidence="1">The sequence shown here is derived from an EMBL/GenBank/DDBJ whole genome shotgun (WGS) entry which is preliminary data.</text>
</comment>
<protein>
    <submittedName>
        <fullName evidence="1">Uncharacterized protein</fullName>
    </submittedName>
</protein>
<dbReference type="EMBL" id="JAPDGR010000070">
    <property type="protein sequence ID" value="KAJ2997091.1"/>
    <property type="molecule type" value="Genomic_DNA"/>
</dbReference>
<proteinExistence type="predicted"/>
<evidence type="ECO:0000313" key="1">
    <source>
        <dbReference type="EMBL" id="KAJ2997091.1"/>
    </source>
</evidence>
<organism evidence="1 2">
    <name type="scientific">Xylaria curta</name>
    <dbReference type="NCBI Taxonomy" id="42375"/>
    <lineage>
        <taxon>Eukaryota</taxon>
        <taxon>Fungi</taxon>
        <taxon>Dikarya</taxon>
        <taxon>Ascomycota</taxon>
        <taxon>Pezizomycotina</taxon>
        <taxon>Sordariomycetes</taxon>
        <taxon>Xylariomycetidae</taxon>
        <taxon>Xylariales</taxon>
        <taxon>Xylariaceae</taxon>
        <taxon>Xylaria</taxon>
    </lineage>
</organism>
<keyword evidence="2" id="KW-1185">Reference proteome</keyword>
<reference evidence="1" key="1">
    <citation type="submission" date="2022-10" db="EMBL/GenBank/DDBJ databases">
        <title>Genome Sequence of Xylaria curta.</title>
        <authorList>
            <person name="Buettner E."/>
        </authorList>
    </citation>
    <scope>NUCLEOTIDE SEQUENCE</scope>
    <source>
        <strain evidence="1">Babe10</strain>
    </source>
</reference>
<sequence>MATGNGEEARGPRRDGANPEILGIGRFTRPGSGSTNRLTLSHSQHLSGVKPLAESGFIKTGGAIFNEKPESDDASKFSFYGSTLVCVASSKEEILELLSKDIYATTGVWDLDKVGRLSQFNAYHHFDSEIMSSLSFSYLTTLHPGLSVLTCDS</sequence>
<dbReference type="Proteomes" id="UP001143856">
    <property type="component" value="Unassembled WGS sequence"/>
</dbReference>
<accession>A0ACC1PP57</accession>